<evidence type="ECO:0000256" key="7">
    <source>
        <dbReference type="ARBA" id="ARBA00022840"/>
    </source>
</evidence>
<dbReference type="RefSeq" id="WP_182985153.1">
    <property type="nucleotide sequence ID" value="NZ_JABEQD010000002.1"/>
</dbReference>
<keyword evidence="8" id="KW-0809">Transit peptide</keyword>
<comment type="function">
    <text evidence="10">Catalyzes the synthesis of gamma-glutamylcysteine (gamma-GC).</text>
</comment>
<keyword evidence="5" id="KW-0317">Glutathione biosynthesis</keyword>
<comment type="subunit">
    <text evidence="3">Homodimer or monomer when oxidized or reduced, respectively.</text>
</comment>
<evidence type="ECO:0000256" key="5">
    <source>
        <dbReference type="ARBA" id="ARBA00022684"/>
    </source>
</evidence>
<comment type="caution">
    <text evidence="11">The sequence shown here is derived from an EMBL/GenBank/DDBJ whole genome shotgun (WGS) entry which is preliminary data.</text>
</comment>
<dbReference type="PANTHER" id="PTHR34378">
    <property type="entry name" value="GLUTAMATE--CYSTEINE LIGASE, CHLOROPLASTIC"/>
    <property type="match status" value="1"/>
</dbReference>
<evidence type="ECO:0000256" key="3">
    <source>
        <dbReference type="ARBA" id="ARBA00011153"/>
    </source>
</evidence>
<dbReference type="InterPro" id="IPR011556">
    <property type="entry name" value="Glut_cys_lig_pln_type"/>
</dbReference>
<dbReference type="PIRSF" id="PIRSF017901">
    <property type="entry name" value="GCL"/>
    <property type="match status" value="1"/>
</dbReference>
<comment type="similarity">
    <text evidence="2">Belongs to the carboxylate-amine ligase family. Glutamate--cysteine ligase type 2 subfamily.</text>
</comment>
<dbReference type="InterPro" id="IPR006336">
    <property type="entry name" value="GCS2"/>
</dbReference>
<dbReference type="AlphaFoldDB" id="A0A7W4IR97"/>
<dbReference type="InterPro" id="IPR014746">
    <property type="entry name" value="Gln_synth/guanido_kin_cat_dom"/>
</dbReference>
<evidence type="ECO:0000256" key="2">
    <source>
        <dbReference type="ARBA" id="ARBA00010253"/>
    </source>
</evidence>
<gene>
    <name evidence="11" type="ORF">HLH36_03920</name>
</gene>
<comment type="pathway">
    <text evidence="1">Sulfur metabolism; glutathione biosynthesis; glutathione from L-cysteine and L-glutamate: step 1/2.</text>
</comment>
<dbReference type="EC" id="6.3.2.2" evidence="10"/>
<comment type="catalytic activity">
    <reaction evidence="10">
        <text>L-cysteine + L-glutamate + ATP = gamma-L-glutamyl-L-cysteine + ADP + phosphate + H(+)</text>
        <dbReference type="Rhea" id="RHEA:13285"/>
        <dbReference type="ChEBI" id="CHEBI:15378"/>
        <dbReference type="ChEBI" id="CHEBI:29985"/>
        <dbReference type="ChEBI" id="CHEBI:30616"/>
        <dbReference type="ChEBI" id="CHEBI:35235"/>
        <dbReference type="ChEBI" id="CHEBI:43474"/>
        <dbReference type="ChEBI" id="CHEBI:58173"/>
        <dbReference type="ChEBI" id="CHEBI:456216"/>
        <dbReference type="EC" id="6.3.2.2"/>
    </reaction>
</comment>
<sequence>MSNPGEQDITPIESIGQLAGLLADGGKPRERWRIGTEHEKFGFVLPAAAGPGRAPWMPPPYAPDGIGEILTDLNRQDGGGRWEAIEDKGKLIGLKGIGSERGGSVSLEPAGQFELSGAPLASLHDTGHEMARHFEAIRPISRSLGIGFAPLGFHPLARRADMPWMPKSRYAIMRNYMPKVGTLGLDMMTRTCTVQVNLDFASETDMLRKLRVSLALQPVATALFANSPFYEGKPNGLLSNRAHVWTDTDNVRSGMPLAFFDPSFGFAAYVEWLLDVPMYFIVRDGQILDVAGRSFRAWMKGERQDGLEGLVPTVGDFEDHLTTAFTDVRLKRFLEMRGADAGSPEMMLAQSALWVGLLYDDAALTAADALVREQGWTDYVALRAAVPRRGLDAPWAGGTARDLAARMVAIATDGLRARAVTDNNGRDESHLLAPLQAIVTGAPTQAEYWLERYHGVWQGDVSRIFAEAAV</sequence>
<dbReference type="Pfam" id="PF04107">
    <property type="entry name" value="GCS2"/>
    <property type="match status" value="1"/>
</dbReference>
<evidence type="ECO:0000256" key="4">
    <source>
        <dbReference type="ARBA" id="ARBA00022598"/>
    </source>
</evidence>
<keyword evidence="12" id="KW-1185">Reference proteome</keyword>
<dbReference type="GO" id="GO:0004357">
    <property type="term" value="F:glutamate-cysteine ligase activity"/>
    <property type="evidence" value="ECO:0007669"/>
    <property type="project" value="UniProtKB-UniRule"/>
</dbReference>
<evidence type="ECO:0000256" key="9">
    <source>
        <dbReference type="ARBA" id="ARBA00023157"/>
    </source>
</evidence>
<dbReference type="GO" id="GO:0006750">
    <property type="term" value="P:glutathione biosynthetic process"/>
    <property type="evidence" value="ECO:0007669"/>
    <property type="project" value="UniProtKB-UniRule"/>
</dbReference>
<reference evidence="11 12" key="1">
    <citation type="submission" date="2020-04" db="EMBL/GenBank/DDBJ databases">
        <title>Description of novel Gluconacetobacter.</title>
        <authorList>
            <person name="Sombolestani A."/>
        </authorList>
    </citation>
    <scope>NUCLEOTIDE SEQUENCE [LARGE SCALE GENOMIC DNA]</scope>
    <source>
        <strain evidence="11 12">LMG 27801</strain>
    </source>
</reference>
<evidence type="ECO:0000313" key="12">
    <source>
        <dbReference type="Proteomes" id="UP000559860"/>
    </source>
</evidence>
<keyword evidence="4 10" id="KW-0436">Ligase</keyword>
<dbReference type="GO" id="GO:0005524">
    <property type="term" value="F:ATP binding"/>
    <property type="evidence" value="ECO:0007669"/>
    <property type="project" value="UniProtKB-UniRule"/>
</dbReference>
<protein>
    <recommendedName>
        <fullName evidence="10">Glutamate--cysteine ligase</fullName>
        <ecNumber evidence="10">6.3.2.2</ecNumber>
    </recommendedName>
</protein>
<comment type="similarity">
    <text evidence="10">Belongs to the glutamate--cysteine ligase type 2 family. EgtA subfamily.</text>
</comment>
<dbReference type="NCBIfam" id="TIGR01436">
    <property type="entry name" value="glu_cys_lig_pln"/>
    <property type="match status" value="1"/>
</dbReference>
<dbReference type="EMBL" id="JABEQD010000002">
    <property type="protein sequence ID" value="MBB2167509.1"/>
    <property type="molecule type" value="Genomic_DNA"/>
</dbReference>
<proteinExistence type="inferred from homology"/>
<name>A0A7W4IR97_9PROT</name>
<dbReference type="Proteomes" id="UP000559860">
    <property type="component" value="Unassembled WGS sequence"/>
</dbReference>
<dbReference type="Gene3D" id="3.30.590.20">
    <property type="match status" value="1"/>
</dbReference>
<evidence type="ECO:0000256" key="10">
    <source>
        <dbReference type="PIRNR" id="PIRNR017901"/>
    </source>
</evidence>
<dbReference type="InterPro" id="IPR035434">
    <property type="entry name" value="GCL_bact_plant"/>
</dbReference>
<organism evidence="11 12">
    <name type="scientific">Gluconacetobacter aggeris</name>
    <dbReference type="NCBI Taxonomy" id="1286186"/>
    <lineage>
        <taxon>Bacteria</taxon>
        <taxon>Pseudomonadati</taxon>
        <taxon>Pseudomonadota</taxon>
        <taxon>Alphaproteobacteria</taxon>
        <taxon>Acetobacterales</taxon>
        <taxon>Acetobacteraceae</taxon>
        <taxon>Gluconacetobacter</taxon>
    </lineage>
</organism>
<keyword evidence="7 10" id="KW-0067">ATP-binding</keyword>
<evidence type="ECO:0000256" key="8">
    <source>
        <dbReference type="ARBA" id="ARBA00022946"/>
    </source>
</evidence>
<evidence type="ECO:0000256" key="6">
    <source>
        <dbReference type="ARBA" id="ARBA00022741"/>
    </source>
</evidence>
<dbReference type="PANTHER" id="PTHR34378:SF1">
    <property type="entry name" value="GLUTAMATE--CYSTEINE LIGASE, CHLOROPLASTIC"/>
    <property type="match status" value="1"/>
</dbReference>
<keyword evidence="6 10" id="KW-0547">Nucleotide-binding</keyword>
<keyword evidence="9" id="KW-1015">Disulfide bond</keyword>
<dbReference type="SUPFAM" id="SSF55931">
    <property type="entry name" value="Glutamine synthetase/guanido kinase"/>
    <property type="match status" value="1"/>
</dbReference>
<accession>A0A7W4IR97</accession>
<evidence type="ECO:0000313" key="11">
    <source>
        <dbReference type="EMBL" id="MBB2167509.1"/>
    </source>
</evidence>
<evidence type="ECO:0000256" key="1">
    <source>
        <dbReference type="ARBA" id="ARBA00005006"/>
    </source>
</evidence>